<dbReference type="InterPro" id="IPR049142">
    <property type="entry name" value="MS_channel_1st"/>
</dbReference>
<dbReference type="SUPFAM" id="SSF82689">
    <property type="entry name" value="Mechanosensitive channel protein MscS (YggB), C-terminal domain"/>
    <property type="match status" value="1"/>
</dbReference>
<feature type="domain" description="Mechanosensitive ion channel MscS" evidence="8">
    <location>
        <begin position="115"/>
        <end position="179"/>
    </location>
</feature>
<proteinExistence type="inferred from homology"/>
<feature type="domain" description="Mechanosensitive ion channel MscS C-terminal" evidence="9">
    <location>
        <begin position="185"/>
        <end position="269"/>
    </location>
</feature>
<feature type="domain" description="Mechanosensitive ion channel transmembrane helices 2/3" evidence="10">
    <location>
        <begin position="72"/>
        <end position="113"/>
    </location>
</feature>
<dbReference type="SUPFAM" id="SSF82861">
    <property type="entry name" value="Mechanosensitive channel protein MscS (YggB), transmembrane region"/>
    <property type="match status" value="1"/>
</dbReference>
<dbReference type="InterPro" id="IPR010920">
    <property type="entry name" value="LSM_dom_sf"/>
</dbReference>
<dbReference type="Pfam" id="PF21088">
    <property type="entry name" value="MS_channel_1st"/>
    <property type="match status" value="1"/>
</dbReference>
<feature type="transmembrane region" description="Helical" evidence="7">
    <location>
        <begin position="94"/>
        <end position="116"/>
    </location>
</feature>
<dbReference type="Pfam" id="PF21082">
    <property type="entry name" value="MS_channel_3rd"/>
    <property type="match status" value="1"/>
</dbReference>
<dbReference type="InterPro" id="IPR049278">
    <property type="entry name" value="MS_channel_C"/>
</dbReference>
<dbReference type="InterPro" id="IPR023408">
    <property type="entry name" value="MscS_beta-dom_sf"/>
</dbReference>
<evidence type="ECO:0000256" key="1">
    <source>
        <dbReference type="ARBA" id="ARBA00004651"/>
    </source>
</evidence>
<dbReference type="Pfam" id="PF00924">
    <property type="entry name" value="MS_channel_2nd"/>
    <property type="match status" value="1"/>
</dbReference>
<dbReference type="InterPro" id="IPR011066">
    <property type="entry name" value="MscS_channel_C_sf"/>
</dbReference>
<evidence type="ECO:0000313" key="11">
    <source>
        <dbReference type="EMBL" id="WAH36994.1"/>
    </source>
</evidence>
<dbReference type="InterPro" id="IPR011014">
    <property type="entry name" value="MscS_channel_TM-2"/>
</dbReference>
<keyword evidence="4 7" id="KW-0812">Transmembrane</keyword>
<dbReference type="Gene3D" id="2.30.30.60">
    <property type="match status" value="1"/>
</dbReference>
<dbReference type="Gene3D" id="1.10.287.1260">
    <property type="match status" value="1"/>
</dbReference>
<gene>
    <name evidence="11" type="ORF">NZD86_23030</name>
</gene>
<reference evidence="11" key="1">
    <citation type="submission" date="2022-08" db="EMBL/GenBank/DDBJ databases">
        <title>Alicyclobacillus dauci DSM2870, complete genome.</title>
        <authorList>
            <person name="Wang Q."/>
            <person name="Cai R."/>
            <person name="Wang Z."/>
        </authorList>
    </citation>
    <scope>NUCLEOTIDE SEQUENCE</scope>
    <source>
        <strain evidence="11">DSM 28700</strain>
    </source>
</reference>
<dbReference type="PANTHER" id="PTHR30460:SF0">
    <property type="entry name" value="MODERATE CONDUCTANCE MECHANOSENSITIVE CHANNEL YBIO"/>
    <property type="match status" value="1"/>
</dbReference>
<evidence type="ECO:0000256" key="6">
    <source>
        <dbReference type="ARBA" id="ARBA00023136"/>
    </source>
</evidence>
<comment type="subcellular location">
    <subcellularLocation>
        <location evidence="1">Cell membrane</location>
        <topology evidence="1">Multi-pass membrane protein</topology>
    </subcellularLocation>
</comment>
<evidence type="ECO:0000259" key="9">
    <source>
        <dbReference type="Pfam" id="PF21082"/>
    </source>
</evidence>
<dbReference type="Gene3D" id="3.30.70.100">
    <property type="match status" value="1"/>
</dbReference>
<feature type="transmembrane region" description="Helical" evidence="7">
    <location>
        <begin position="69"/>
        <end position="88"/>
    </location>
</feature>
<evidence type="ECO:0000259" key="8">
    <source>
        <dbReference type="Pfam" id="PF00924"/>
    </source>
</evidence>
<name>A0ABY6Z272_9BACL</name>
<dbReference type="SUPFAM" id="SSF50182">
    <property type="entry name" value="Sm-like ribonucleoproteins"/>
    <property type="match status" value="1"/>
</dbReference>
<protein>
    <submittedName>
        <fullName evidence="11">Mechanosensitive ion channel family protein</fullName>
    </submittedName>
</protein>
<evidence type="ECO:0000256" key="4">
    <source>
        <dbReference type="ARBA" id="ARBA00022692"/>
    </source>
</evidence>
<evidence type="ECO:0000259" key="10">
    <source>
        <dbReference type="Pfam" id="PF21088"/>
    </source>
</evidence>
<dbReference type="EMBL" id="CP104064">
    <property type="protein sequence ID" value="WAH36994.1"/>
    <property type="molecule type" value="Genomic_DNA"/>
</dbReference>
<organism evidence="11 12">
    <name type="scientific">Alicyclobacillus dauci</name>
    <dbReference type="NCBI Taxonomy" id="1475485"/>
    <lineage>
        <taxon>Bacteria</taxon>
        <taxon>Bacillati</taxon>
        <taxon>Bacillota</taxon>
        <taxon>Bacilli</taxon>
        <taxon>Bacillales</taxon>
        <taxon>Alicyclobacillaceae</taxon>
        <taxon>Alicyclobacillus</taxon>
    </lineage>
</organism>
<evidence type="ECO:0000256" key="2">
    <source>
        <dbReference type="ARBA" id="ARBA00008017"/>
    </source>
</evidence>
<dbReference type="RefSeq" id="WP_268044422.1">
    <property type="nucleotide sequence ID" value="NZ_CP104064.1"/>
</dbReference>
<evidence type="ECO:0000256" key="3">
    <source>
        <dbReference type="ARBA" id="ARBA00022475"/>
    </source>
</evidence>
<sequence>MGHFWDVVKADFIKNMPNAEVIIWDIVKVVIFLILARIIINIAKRIVARLFNMQRVRMDKRRKDTLESLFDNVIRYTVYFLLIVEILSTFHVNIAALLAGAGIVGLAVGFGAQSIIKDILTGLFILFEDQYGVGDTVQINNFTGTVIFIGVRLTRVQAWTGEVEVIPNGQITTVRNFSRTNSMAVIDIGVAYGANLKQAMATIEHVMHELQGEEENIVGVVSVLGVQALRDSDVLIRATAECAPTTQFAVQRKAQQRIKEAFDAAGIEIPFPQQTVWLQTRVSDSAHS</sequence>
<keyword evidence="5 7" id="KW-1133">Transmembrane helix</keyword>
<evidence type="ECO:0000256" key="7">
    <source>
        <dbReference type="SAM" id="Phobius"/>
    </source>
</evidence>
<comment type="similarity">
    <text evidence="2">Belongs to the MscS (TC 1.A.23) family.</text>
</comment>
<dbReference type="InterPro" id="IPR045276">
    <property type="entry name" value="YbiO_bact"/>
</dbReference>
<keyword evidence="6 7" id="KW-0472">Membrane</keyword>
<dbReference type="PANTHER" id="PTHR30460">
    <property type="entry name" value="MODERATE CONDUCTANCE MECHANOSENSITIVE CHANNEL YBIO"/>
    <property type="match status" value="1"/>
</dbReference>
<dbReference type="Proteomes" id="UP001164803">
    <property type="component" value="Chromosome"/>
</dbReference>
<evidence type="ECO:0000313" key="12">
    <source>
        <dbReference type="Proteomes" id="UP001164803"/>
    </source>
</evidence>
<evidence type="ECO:0000256" key="5">
    <source>
        <dbReference type="ARBA" id="ARBA00022989"/>
    </source>
</evidence>
<keyword evidence="12" id="KW-1185">Reference proteome</keyword>
<accession>A0ABY6Z272</accession>
<keyword evidence="3" id="KW-1003">Cell membrane</keyword>
<feature type="transmembrane region" description="Helical" evidence="7">
    <location>
        <begin position="26"/>
        <end position="48"/>
    </location>
</feature>
<dbReference type="InterPro" id="IPR006685">
    <property type="entry name" value="MscS_channel_2nd"/>
</dbReference>